<proteinExistence type="predicted"/>
<evidence type="ECO:0000313" key="2">
    <source>
        <dbReference type="Proteomes" id="UP001247620"/>
    </source>
</evidence>
<gene>
    <name evidence="1" type="ORF">J2W55_002874</name>
</gene>
<dbReference type="RefSeq" id="WP_310096616.1">
    <property type="nucleotide sequence ID" value="NZ_JAVDUU010000003.1"/>
</dbReference>
<comment type="caution">
    <text evidence="1">The sequence shown here is derived from an EMBL/GenBank/DDBJ whole genome shotgun (WGS) entry which is preliminary data.</text>
</comment>
<name>A0ABU1TDU2_9SPHI</name>
<dbReference type="Proteomes" id="UP001247620">
    <property type="component" value="Unassembled WGS sequence"/>
</dbReference>
<accession>A0ABU1TDU2</accession>
<keyword evidence="2" id="KW-1185">Reference proteome</keyword>
<sequence>MTAIYGRFNIDMLPIETINVTGKIDEFLKGNTIEIPKDTNFDTLFGTVGNNERNYLQISVNDQVFNIAEDEYIENIKLDLLKKVNSIKIVYYIYTSPNSNWRGIVSGQLYQLKSYGILSEADLYVHVTDRNNYTEEIKTLITNIVPAAIISTSSINQFEYPAIKLLHDLAIQYPNNNFIYFHSKGMTHNLHSRSLQEMMLFTKTFENWRKNIQLLNKEGKNKMGLFSSERGWIWYNFWYAKGNYLASCTAPEISDFRYYYEAWLGEAAPDQQIPATDCINLFTIKNVSKSYFTPVEADIYKENLMEKLFSHAESKNFRVVRTSFMIYCQLKVDSFFKQFKKSNLKKVFNIK</sequence>
<reference evidence="1 2" key="1">
    <citation type="submission" date="2023-07" db="EMBL/GenBank/DDBJ databases">
        <title>Sorghum-associated microbial communities from plants grown in Nebraska, USA.</title>
        <authorList>
            <person name="Schachtman D."/>
        </authorList>
    </citation>
    <scope>NUCLEOTIDE SEQUENCE [LARGE SCALE GENOMIC DNA]</scope>
    <source>
        <strain evidence="1 2">3262</strain>
    </source>
</reference>
<evidence type="ECO:0000313" key="1">
    <source>
        <dbReference type="EMBL" id="MDR6943021.1"/>
    </source>
</evidence>
<protein>
    <submittedName>
        <fullName evidence="1">Uncharacterized protein</fullName>
    </submittedName>
</protein>
<organism evidence="1 2">
    <name type="scientific">Mucilaginibacter pocheonensis</name>
    <dbReference type="NCBI Taxonomy" id="398050"/>
    <lineage>
        <taxon>Bacteria</taxon>
        <taxon>Pseudomonadati</taxon>
        <taxon>Bacteroidota</taxon>
        <taxon>Sphingobacteriia</taxon>
        <taxon>Sphingobacteriales</taxon>
        <taxon>Sphingobacteriaceae</taxon>
        <taxon>Mucilaginibacter</taxon>
    </lineage>
</organism>
<dbReference type="EMBL" id="JAVDUU010000003">
    <property type="protein sequence ID" value="MDR6943021.1"/>
    <property type="molecule type" value="Genomic_DNA"/>
</dbReference>